<organism evidence="2 3">
    <name type="scientific">Komagataeibacter europaeus</name>
    <name type="common">Gluconacetobacter europaeus</name>
    <dbReference type="NCBI Taxonomy" id="33995"/>
    <lineage>
        <taxon>Bacteria</taxon>
        <taxon>Pseudomonadati</taxon>
        <taxon>Pseudomonadota</taxon>
        <taxon>Alphaproteobacteria</taxon>
        <taxon>Acetobacterales</taxon>
        <taxon>Acetobacteraceae</taxon>
        <taxon>Komagataeibacter</taxon>
    </lineage>
</organism>
<feature type="compositionally biased region" description="Basic and acidic residues" evidence="1">
    <location>
        <begin position="14"/>
        <end position="32"/>
    </location>
</feature>
<feature type="region of interest" description="Disordered" evidence="1">
    <location>
        <begin position="256"/>
        <end position="287"/>
    </location>
</feature>
<dbReference type="AlphaFoldDB" id="A0A0M0ED08"/>
<reference evidence="2" key="1">
    <citation type="submission" date="2015-08" db="EMBL/GenBank/DDBJ databases">
        <title>Draft genome sequence of Komagataeibacter europaeus CECT 8546 a cellulose producer strain from vinegar produced by the traditional method.</title>
        <authorList>
            <person name="Poehlein A."/>
            <person name="Valera M.J."/>
            <person name="Haack F.S."/>
            <person name="Mas A."/>
            <person name="Daniel R."/>
            <person name="Streit W.R."/>
            <person name="Mateo E."/>
        </authorList>
    </citation>
    <scope>NUCLEOTIDE SEQUENCE [LARGE SCALE GENOMIC DNA]</scope>
    <source>
        <strain evidence="2">CECT 8546</strain>
    </source>
</reference>
<protein>
    <submittedName>
        <fullName evidence="2">Uncharacterized protein</fullName>
    </submittedName>
</protein>
<proteinExistence type="predicted"/>
<dbReference type="Proteomes" id="UP000037566">
    <property type="component" value="Unassembled WGS sequence"/>
</dbReference>
<keyword evidence="3" id="KW-1185">Reference proteome</keyword>
<sequence>MHHVALDGTGPDNGHLDHQIIEHPGPETRQHGHLRPALDLEHPDRVGLPDHGVSSRVLGRDGLQRVMLPLVVGQKVQPLLHAGQHAQRQHIDLHEFQDVDIVLVPFDDLAIVHGRRFDWHQFVQPVIGQDKPAGMLRQVTRHANQAARQIQRQPDAPVGQVDPRLIQRALIQLPPPAPDLAGQGADQVFGQAHDLADIAQRALRTIARNHGRKGCVVAAIMTINPLDDLLPARMLEIHVDIRRLAALFGDKPLKQQRRPCRIDGGNAQHVADSGIGRRSPPLAQDAL</sequence>
<evidence type="ECO:0000256" key="1">
    <source>
        <dbReference type="SAM" id="MobiDB-lite"/>
    </source>
</evidence>
<dbReference type="STRING" id="33995.KOEU_33620"/>
<evidence type="ECO:0000313" key="3">
    <source>
        <dbReference type="Proteomes" id="UP000037566"/>
    </source>
</evidence>
<feature type="region of interest" description="Disordered" evidence="1">
    <location>
        <begin position="1"/>
        <end position="32"/>
    </location>
</feature>
<comment type="caution">
    <text evidence="2">The sequence shown here is derived from an EMBL/GenBank/DDBJ whole genome shotgun (WGS) entry which is preliminary data.</text>
</comment>
<dbReference type="EMBL" id="LHUQ01000042">
    <property type="protein sequence ID" value="KON63120.1"/>
    <property type="molecule type" value="Genomic_DNA"/>
</dbReference>
<accession>A0A0M0ED08</accession>
<name>A0A0M0ED08_KOMEU</name>
<evidence type="ECO:0000313" key="2">
    <source>
        <dbReference type="EMBL" id="KON63120.1"/>
    </source>
</evidence>
<gene>
    <name evidence="2" type="ORF">KOEU_33620</name>
</gene>